<name>X7ZET1_MYCXE</name>
<evidence type="ECO:0000259" key="1">
    <source>
        <dbReference type="Pfam" id="PF12323"/>
    </source>
</evidence>
<dbReference type="PATRIC" id="fig|1299334.3.peg.8089"/>
<comment type="caution">
    <text evidence="2">The sequence shown here is derived from an EMBL/GenBank/DDBJ whole genome shotgun (WGS) entry which is preliminary data.</text>
</comment>
<dbReference type="InterPro" id="IPR021027">
    <property type="entry name" value="Transposase_put_HTH"/>
</dbReference>
<gene>
    <name evidence="2" type="ORF">I553_10589</name>
</gene>
<dbReference type="AlphaFoldDB" id="X7ZET1"/>
<sequence>MPEGWTAQAYRFALDPTPTQLRGLASHAGAARFAHNHMLALVKATMDQRAAERSYGFPSLS</sequence>
<evidence type="ECO:0000313" key="2">
    <source>
        <dbReference type="EMBL" id="EUA17531.1"/>
    </source>
</evidence>
<accession>X7ZET1</accession>
<protein>
    <submittedName>
        <fullName evidence="2">Helix-turn-helix domain protein</fullName>
    </submittedName>
</protein>
<organism evidence="2">
    <name type="scientific">Mycobacterium xenopi 4042</name>
    <dbReference type="NCBI Taxonomy" id="1299334"/>
    <lineage>
        <taxon>Bacteria</taxon>
        <taxon>Bacillati</taxon>
        <taxon>Actinomycetota</taxon>
        <taxon>Actinomycetes</taxon>
        <taxon>Mycobacteriales</taxon>
        <taxon>Mycobacteriaceae</taxon>
        <taxon>Mycobacterium</taxon>
    </lineage>
</organism>
<proteinExistence type="predicted"/>
<dbReference type="EMBL" id="JAOB01000076">
    <property type="protein sequence ID" value="EUA17531.1"/>
    <property type="molecule type" value="Genomic_DNA"/>
</dbReference>
<dbReference type="Pfam" id="PF12323">
    <property type="entry name" value="HTH_OrfB_IS605"/>
    <property type="match status" value="1"/>
</dbReference>
<reference evidence="2" key="1">
    <citation type="submission" date="2014-01" db="EMBL/GenBank/DDBJ databases">
        <authorList>
            <person name="Brown-Elliot B."/>
            <person name="Wallace R."/>
            <person name="Lenaerts A."/>
            <person name="Ordway D."/>
            <person name="DeGroote M.A."/>
            <person name="Parker T."/>
            <person name="Sizemore C."/>
            <person name="Tallon L.J."/>
            <person name="Sadzewicz L.K."/>
            <person name="Sengamalay N."/>
            <person name="Fraser C.M."/>
            <person name="Hine E."/>
            <person name="Shefchek K.A."/>
            <person name="Das S.P."/>
            <person name="Tettelin H."/>
        </authorList>
    </citation>
    <scope>NUCLEOTIDE SEQUENCE [LARGE SCALE GENOMIC DNA]</scope>
    <source>
        <strain evidence="2">4042</strain>
    </source>
</reference>
<feature type="domain" description="Transposase putative helix-turn-helix" evidence="1">
    <location>
        <begin position="8"/>
        <end position="46"/>
    </location>
</feature>